<dbReference type="Pfam" id="PF05761">
    <property type="entry name" value="5_nucleotid"/>
    <property type="match status" value="1"/>
</dbReference>
<evidence type="ECO:0000256" key="5">
    <source>
        <dbReference type="ARBA" id="ARBA00022990"/>
    </source>
</evidence>
<keyword evidence="5" id="KW-0007">Acetylation</keyword>
<dbReference type="STRING" id="1661398.A0A482VDX0"/>
<proteinExistence type="inferred from homology"/>
<evidence type="ECO:0000256" key="4">
    <source>
        <dbReference type="ARBA" id="ARBA00022842"/>
    </source>
</evidence>
<reference evidence="7 8" key="1">
    <citation type="submission" date="2017-03" db="EMBL/GenBank/DDBJ databases">
        <title>Genome of the blue death feigning beetle - Asbolus verrucosus.</title>
        <authorList>
            <person name="Rider S.D."/>
        </authorList>
    </citation>
    <scope>NUCLEOTIDE SEQUENCE [LARGE SCALE GENOMIC DNA]</scope>
    <source>
        <strain evidence="7">Butters</strain>
        <tissue evidence="7">Head and leg muscle</tissue>
    </source>
</reference>
<name>A0A482VDX0_ASBVE</name>
<dbReference type="OrthoDB" id="6503940at2759"/>
<sequence>MEYEVMAKFLVEKKGYSKDHLLKPFDHNFILRGLIVDDENGNILRIAQDGYILQASHGTKMLKDNEVEQYYPNRHWEPADIFSRDPLVTWNGPYSEKMRTLLDYFDIASSLIFARAIDAVDEQKGEKQEKYYVWPDLQESLQDMFNRENFQSEVGGYFKEMKAHPEKYYYKCSEQLLKWLKNLREQGKMLFLITGSHVDFASHTALNTVGPKWRDYFDIVVCFAKKPGFFTMNRDFLKLEGIKEDGPLNLDQLQLGGMYTHGNWTALHEFFTKRIFKSNPKFLYIGDNLIQDIFTPNIYSHCETVTVCEEMEAEGIEGHQQWHPDQQFLTSTIWGSYFHHDNINTNWYHLMKKHSKLCVPSLEYIAALPLDHEFQSNGP</sequence>
<keyword evidence="3" id="KW-0378">Hydrolase</keyword>
<evidence type="ECO:0000256" key="2">
    <source>
        <dbReference type="ARBA" id="ARBA00022723"/>
    </source>
</evidence>
<dbReference type="PANTHER" id="PTHR12103:SF38">
    <property type="entry name" value="5'-NUCLEOTIDASE DOMAIN-CONTAINING PROTEIN 1"/>
    <property type="match status" value="1"/>
</dbReference>
<accession>A0A482VDX0</accession>
<evidence type="ECO:0000256" key="3">
    <source>
        <dbReference type="ARBA" id="ARBA00022801"/>
    </source>
</evidence>
<evidence type="ECO:0000256" key="6">
    <source>
        <dbReference type="ARBA" id="ARBA00069357"/>
    </source>
</evidence>
<organism evidence="7 8">
    <name type="scientific">Asbolus verrucosus</name>
    <name type="common">Desert ironclad beetle</name>
    <dbReference type="NCBI Taxonomy" id="1661398"/>
    <lineage>
        <taxon>Eukaryota</taxon>
        <taxon>Metazoa</taxon>
        <taxon>Ecdysozoa</taxon>
        <taxon>Arthropoda</taxon>
        <taxon>Hexapoda</taxon>
        <taxon>Insecta</taxon>
        <taxon>Pterygota</taxon>
        <taxon>Neoptera</taxon>
        <taxon>Endopterygota</taxon>
        <taxon>Coleoptera</taxon>
        <taxon>Polyphaga</taxon>
        <taxon>Cucujiformia</taxon>
        <taxon>Tenebrionidae</taxon>
        <taxon>Pimeliinae</taxon>
        <taxon>Asbolus</taxon>
    </lineage>
</organism>
<comment type="similarity">
    <text evidence="1">Belongs to the 5'(3')-deoxyribonucleotidase family.</text>
</comment>
<protein>
    <recommendedName>
        <fullName evidence="6">5'-nucleotidase domain-containing protein 1</fullName>
    </recommendedName>
</protein>
<dbReference type="EMBL" id="QDEB01109487">
    <property type="protein sequence ID" value="RZB66664.1"/>
    <property type="molecule type" value="Genomic_DNA"/>
</dbReference>
<dbReference type="AlphaFoldDB" id="A0A482VDX0"/>
<dbReference type="Proteomes" id="UP000292052">
    <property type="component" value="Unassembled WGS sequence"/>
</dbReference>
<keyword evidence="4" id="KW-0460">Magnesium</keyword>
<dbReference type="InterPro" id="IPR036412">
    <property type="entry name" value="HAD-like_sf"/>
</dbReference>
<dbReference type="InterPro" id="IPR023214">
    <property type="entry name" value="HAD_sf"/>
</dbReference>
<dbReference type="Gene3D" id="3.40.50.1000">
    <property type="entry name" value="HAD superfamily/HAD-like"/>
    <property type="match status" value="1"/>
</dbReference>
<evidence type="ECO:0000256" key="1">
    <source>
        <dbReference type="ARBA" id="ARBA00009589"/>
    </source>
</evidence>
<dbReference type="PANTHER" id="PTHR12103">
    <property type="entry name" value="5'-NUCLEOTIDASE DOMAIN-CONTAINING"/>
    <property type="match status" value="1"/>
</dbReference>
<dbReference type="GO" id="GO:0008253">
    <property type="term" value="F:5'-nucleotidase activity"/>
    <property type="evidence" value="ECO:0007669"/>
    <property type="project" value="TreeGrafter"/>
</dbReference>
<gene>
    <name evidence="7" type="ORF">BDFB_000262</name>
</gene>
<evidence type="ECO:0000313" key="8">
    <source>
        <dbReference type="Proteomes" id="UP000292052"/>
    </source>
</evidence>
<dbReference type="GO" id="GO:0046872">
    <property type="term" value="F:metal ion binding"/>
    <property type="evidence" value="ECO:0007669"/>
    <property type="project" value="UniProtKB-KW"/>
</dbReference>
<keyword evidence="8" id="KW-1185">Reference proteome</keyword>
<evidence type="ECO:0000313" key="7">
    <source>
        <dbReference type="EMBL" id="RZB66664.1"/>
    </source>
</evidence>
<keyword evidence="2" id="KW-0479">Metal-binding</keyword>
<dbReference type="SUPFAM" id="SSF56784">
    <property type="entry name" value="HAD-like"/>
    <property type="match status" value="1"/>
</dbReference>
<dbReference type="InterPro" id="IPR008380">
    <property type="entry name" value="HAD-SF_hydro_IG_5-nucl"/>
</dbReference>
<dbReference type="FunFam" id="3.40.50.1000:FF:000086">
    <property type="entry name" value="LD24878p"/>
    <property type="match status" value="1"/>
</dbReference>
<comment type="caution">
    <text evidence="7">The sequence shown here is derived from an EMBL/GenBank/DDBJ whole genome shotgun (WGS) entry which is preliminary data.</text>
</comment>